<feature type="transmembrane region" description="Helical" evidence="6">
    <location>
        <begin position="53"/>
        <end position="72"/>
    </location>
</feature>
<evidence type="ECO:0000313" key="7">
    <source>
        <dbReference type="EMBL" id="PWF48536.1"/>
    </source>
</evidence>
<evidence type="ECO:0000256" key="6">
    <source>
        <dbReference type="SAM" id="Phobius"/>
    </source>
</evidence>
<dbReference type="PANTHER" id="PTHR10057">
    <property type="entry name" value="PERIPHERAL-TYPE BENZODIAZEPINE RECEPTOR"/>
    <property type="match status" value="1"/>
</dbReference>
<dbReference type="GO" id="GO:0033013">
    <property type="term" value="P:tetrapyrrole metabolic process"/>
    <property type="evidence" value="ECO:0007669"/>
    <property type="project" value="UniProtKB-ARBA"/>
</dbReference>
<keyword evidence="5 6" id="KW-0472">Membrane</keyword>
<dbReference type="PANTHER" id="PTHR10057:SF0">
    <property type="entry name" value="TRANSLOCATOR PROTEIN"/>
    <property type="match status" value="1"/>
</dbReference>
<name>A0A2U2HM74_9BURK</name>
<keyword evidence="8" id="KW-1185">Reference proteome</keyword>
<accession>A0A2U2HM74</accession>
<dbReference type="Pfam" id="PF03073">
    <property type="entry name" value="TspO_MBR"/>
    <property type="match status" value="1"/>
</dbReference>
<evidence type="ECO:0000256" key="5">
    <source>
        <dbReference type="ARBA" id="ARBA00023136"/>
    </source>
</evidence>
<keyword evidence="3 6" id="KW-0812">Transmembrane</keyword>
<evidence type="ECO:0000256" key="4">
    <source>
        <dbReference type="ARBA" id="ARBA00022989"/>
    </source>
</evidence>
<feature type="transmembrane region" description="Helical" evidence="6">
    <location>
        <begin position="136"/>
        <end position="157"/>
    </location>
</feature>
<sequence>MSQRSTLSQTLGLVACLAVVFVAAAIGAAASIDAGTFYAQLNRPAWAPPASAFGPVWSVLYLLMGISAWLVWRESGARHLAAALMLFIAQLFANALWSWLFFAWHNGAFAFVEVLVLLALIAATIAVFWRISRLAAVLMLPYLAWVCVATALTWSVWQSNPTLL</sequence>
<dbReference type="PIRSF" id="PIRSF005859">
    <property type="entry name" value="PBR"/>
    <property type="match status" value="1"/>
</dbReference>
<dbReference type="CDD" id="cd15904">
    <property type="entry name" value="TSPO_MBR"/>
    <property type="match status" value="1"/>
</dbReference>
<gene>
    <name evidence="7" type="ORF">C7C56_011270</name>
</gene>
<evidence type="ECO:0000313" key="8">
    <source>
        <dbReference type="Proteomes" id="UP000241421"/>
    </source>
</evidence>
<dbReference type="InterPro" id="IPR004307">
    <property type="entry name" value="TspO_MBR"/>
</dbReference>
<dbReference type="AlphaFoldDB" id="A0A2U2HM74"/>
<comment type="subcellular location">
    <subcellularLocation>
        <location evidence="1">Membrane</location>
        <topology evidence="1">Multi-pass membrane protein</topology>
    </subcellularLocation>
</comment>
<protein>
    <submittedName>
        <fullName evidence="7">Tryptophan-rich sensory protein</fullName>
    </submittedName>
</protein>
<dbReference type="GO" id="GO:0016020">
    <property type="term" value="C:membrane"/>
    <property type="evidence" value="ECO:0007669"/>
    <property type="project" value="UniProtKB-SubCell"/>
</dbReference>
<reference evidence="7 8" key="1">
    <citation type="submission" date="2018-04" db="EMBL/GenBank/DDBJ databases">
        <title>Massilia violaceinigra sp. nov., a novel purple-pigmented bacterium isolated from Tianshan glacier, Xinjiang, China.</title>
        <authorList>
            <person name="Wang H."/>
        </authorList>
    </citation>
    <scope>NUCLEOTIDE SEQUENCE [LARGE SCALE GENOMIC DNA]</scope>
    <source>
        <strain evidence="7 8">B448-2</strain>
    </source>
</reference>
<dbReference type="InterPro" id="IPR038330">
    <property type="entry name" value="TspO/MBR-related_sf"/>
</dbReference>
<comment type="caution">
    <text evidence="7">The sequence shown here is derived from an EMBL/GenBank/DDBJ whole genome shotgun (WGS) entry which is preliminary data.</text>
</comment>
<dbReference type="PROSITE" id="PS51257">
    <property type="entry name" value="PROKAR_LIPOPROTEIN"/>
    <property type="match status" value="1"/>
</dbReference>
<evidence type="ECO:0000256" key="1">
    <source>
        <dbReference type="ARBA" id="ARBA00004141"/>
    </source>
</evidence>
<comment type="similarity">
    <text evidence="2">Belongs to the TspO/BZRP family.</text>
</comment>
<organism evidence="7 8">
    <name type="scientific">Massilia glaciei</name>
    <dbReference type="NCBI Taxonomy" id="1524097"/>
    <lineage>
        <taxon>Bacteria</taxon>
        <taxon>Pseudomonadati</taxon>
        <taxon>Pseudomonadota</taxon>
        <taxon>Betaproteobacteria</taxon>
        <taxon>Burkholderiales</taxon>
        <taxon>Oxalobacteraceae</taxon>
        <taxon>Telluria group</taxon>
        <taxon>Massilia</taxon>
    </lineage>
</organism>
<evidence type="ECO:0000256" key="2">
    <source>
        <dbReference type="ARBA" id="ARBA00007524"/>
    </source>
</evidence>
<evidence type="ECO:0000256" key="3">
    <source>
        <dbReference type="ARBA" id="ARBA00022692"/>
    </source>
</evidence>
<dbReference type="Proteomes" id="UP000241421">
    <property type="component" value="Unassembled WGS sequence"/>
</dbReference>
<feature type="transmembrane region" description="Helical" evidence="6">
    <location>
        <begin position="79"/>
        <end position="102"/>
    </location>
</feature>
<dbReference type="OrthoDB" id="9795496at2"/>
<dbReference type="EMBL" id="PXWF02000182">
    <property type="protein sequence ID" value="PWF48536.1"/>
    <property type="molecule type" value="Genomic_DNA"/>
</dbReference>
<dbReference type="FunFam" id="1.20.1260.100:FF:000001">
    <property type="entry name" value="translocator protein 2"/>
    <property type="match status" value="1"/>
</dbReference>
<dbReference type="Gene3D" id="1.20.1260.100">
    <property type="entry name" value="TspO/MBR protein"/>
    <property type="match status" value="1"/>
</dbReference>
<feature type="transmembrane region" description="Helical" evidence="6">
    <location>
        <begin position="108"/>
        <end position="129"/>
    </location>
</feature>
<proteinExistence type="inferred from homology"/>
<keyword evidence="4 6" id="KW-1133">Transmembrane helix</keyword>
<dbReference type="RefSeq" id="WP_106757501.1">
    <property type="nucleotide sequence ID" value="NZ_PXWF02000182.1"/>
</dbReference>